<dbReference type="PANTHER" id="PTHR35149">
    <property type="entry name" value="SLL5132 PROTEIN"/>
    <property type="match status" value="1"/>
</dbReference>
<name>A0A7X2ZAE4_9BACL</name>
<feature type="domain" description="GmrSD restriction endonucleases C-terminal" evidence="2">
    <location>
        <begin position="495"/>
        <end position="603"/>
    </location>
</feature>
<evidence type="ECO:0000259" key="2">
    <source>
        <dbReference type="Pfam" id="PF07510"/>
    </source>
</evidence>
<dbReference type="AlphaFoldDB" id="A0A7X2ZAE4"/>
<dbReference type="InterPro" id="IPR004919">
    <property type="entry name" value="GmrSD_N"/>
</dbReference>
<dbReference type="RefSeq" id="WP_155614395.1">
    <property type="nucleotide sequence ID" value="NZ_WNZX01000005.1"/>
</dbReference>
<comment type="caution">
    <text evidence="3">The sequence shown here is derived from an EMBL/GenBank/DDBJ whole genome shotgun (WGS) entry which is preliminary data.</text>
</comment>
<dbReference type="InterPro" id="IPR011089">
    <property type="entry name" value="GmrSD_C"/>
</dbReference>
<sequence>MMANNVRNIKIVFAGGKNIFSENKYIIPLYQRAFAWEDKEIEQLIDDILNFETDNYYLGNLIVFERIDGKFEVIDGQQRLTALYLLLTALGIQFERDAVSFEYRPKSDNTLARLTNIDEVNWRENADSGILSGFDVVSKKILGKVEGSSKTLKSDQLKRKLEKVSLVRVIVPQNTDLNKYFEIMNNRGEQLEQQDIVKSRLIEMITEGKKRDAFARIWDACSDMAGYVQMHFDVAERKHYFGDNWDLYPEDSDGYYLASGKTDSTAMRSISEIADSADVTSMITSRLDKSDEDNIRFESFLTFRHFLLHVLKIFEVEENAAEAVAKKTWSGELIDDKKLIQRFEAVFPRKRHVGETVERFGLCLLRCRFLFDNFMLKREFSGDDTEGRWSLKTLKVSWSNSKKYAKRQPKAYYVDVSDSIASRMLQSMLRVTYTSPLVMHWATEFLAWLYFDMDGYDPNEHSEKLENIAKAAVREYMNVGEFSTGLITPHIMFNYLDYLLWQKTKQDFQFEFRNSVEHWYPQHPIDSNVKWDEQDLNHFGNLCLVSSGLNSKFSNNLPLAKKANFRNGIGGQSLKLRRMADSTTDANAWAEEVAIAHGEEMINLIRSALDLV</sequence>
<gene>
    <name evidence="3" type="ORF">GNP93_07875</name>
</gene>
<dbReference type="EMBL" id="WNZX01000005">
    <property type="protein sequence ID" value="MUG70598.1"/>
    <property type="molecule type" value="Genomic_DNA"/>
</dbReference>
<protein>
    <submittedName>
        <fullName evidence="3">DUF262 domain-containing protein</fullName>
    </submittedName>
</protein>
<evidence type="ECO:0000259" key="1">
    <source>
        <dbReference type="Pfam" id="PF03235"/>
    </source>
</evidence>
<keyword evidence="4" id="KW-1185">Reference proteome</keyword>
<feature type="domain" description="GmrSD restriction endonucleases N-terminal" evidence="1">
    <location>
        <begin position="18"/>
        <end position="201"/>
    </location>
</feature>
<accession>A0A7X2ZAE4</accession>
<evidence type="ECO:0000313" key="3">
    <source>
        <dbReference type="EMBL" id="MUG70598.1"/>
    </source>
</evidence>
<proteinExistence type="predicted"/>
<organism evidence="3 4">
    <name type="scientific">Paenibacillus validus</name>
    <dbReference type="NCBI Taxonomy" id="44253"/>
    <lineage>
        <taxon>Bacteria</taxon>
        <taxon>Bacillati</taxon>
        <taxon>Bacillota</taxon>
        <taxon>Bacilli</taxon>
        <taxon>Bacillales</taxon>
        <taxon>Paenibacillaceae</taxon>
        <taxon>Paenibacillus</taxon>
    </lineage>
</organism>
<dbReference type="PANTHER" id="PTHR35149:SF1">
    <property type="entry name" value="DUF5655 DOMAIN-CONTAINING PROTEIN"/>
    <property type="match status" value="1"/>
</dbReference>
<dbReference type="Proteomes" id="UP000450917">
    <property type="component" value="Unassembled WGS sequence"/>
</dbReference>
<evidence type="ECO:0000313" key="4">
    <source>
        <dbReference type="Proteomes" id="UP000450917"/>
    </source>
</evidence>
<dbReference type="Pfam" id="PF03235">
    <property type="entry name" value="GmrSD_N"/>
    <property type="match status" value="1"/>
</dbReference>
<reference evidence="3 4" key="1">
    <citation type="submission" date="2019-11" db="EMBL/GenBank/DDBJ databases">
        <title>Draft genome sequences of five Paenibacillus species of dairy origin.</title>
        <authorList>
            <person name="Olajide A.M."/>
            <person name="Chen S."/>
            <person name="Lapointe G."/>
        </authorList>
    </citation>
    <scope>NUCLEOTIDE SEQUENCE [LARGE SCALE GENOMIC DNA]</scope>
    <source>
        <strain evidence="3 4">2CS3</strain>
    </source>
</reference>
<dbReference type="Pfam" id="PF07510">
    <property type="entry name" value="GmrSD_C"/>
    <property type="match status" value="1"/>
</dbReference>